<feature type="coiled-coil region" evidence="1">
    <location>
        <begin position="40"/>
        <end position="67"/>
    </location>
</feature>
<dbReference type="PANTHER" id="PTHR18957">
    <property type="entry name" value="CENTLEIN"/>
    <property type="match status" value="1"/>
</dbReference>
<dbReference type="PANTHER" id="PTHR18957:SF0">
    <property type="entry name" value="CENTLEIN"/>
    <property type="match status" value="1"/>
</dbReference>
<evidence type="ECO:0000256" key="1">
    <source>
        <dbReference type="SAM" id="Coils"/>
    </source>
</evidence>
<evidence type="ECO:0000313" key="2">
    <source>
        <dbReference type="EMBL" id="KAJ7335456.1"/>
    </source>
</evidence>
<proteinExistence type="predicted"/>
<dbReference type="GO" id="GO:0005814">
    <property type="term" value="C:centriole"/>
    <property type="evidence" value="ECO:0007669"/>
    <property type="project" value="TreeGrafter"/>
</dbReference>
<dbReference type="InterPro" id="IPR038810">
    <property type="entry name" value="CNTLN"/>
</dbReference>
<reference evidence="2" key="1">
    <citation type="journal article" date="2023" name="DNA Res.">
        <title>Chromosome-level genome assembly of Phrynocephalus forsythii using third-generation DNA sequencing and Hi-C analysis.</title>
        <authorList>
            <person name="Qi Y."/>
            <person name="Zhao W."/>
            <person name="Zhao Y."/>
            <person name="Niu C."/>
            <person name="Cao S."/>
            <person name="Zhang Y."/>
        </authorList>
    </citation>
    <scope>NUCLEOTIDE SEQUENCE</scope>
    <source>
        <tissue evidence="2">Muscle</tissue>
    </source>
</reference>
<evidence type="ECO:0000313" key="3">
    <source>
        <dbReference type="Proteomes" id="UP001142489"/>
    </source>
</evidence>
<accession>A0A9Q0Y117</accession>
<dbReference type="EMBL" id="JAPFRF010000004">
    <property type="protein sequence ID" value="KAJ7335456.1"/>
    <property type="molecule type" value="Genomic_DNA"/>
</dbReference>
<dbReference type="GO" id="GO:0010457">
    <property type="term" value="P:centriole-centriole cohesion"/>
    <property type="evidence" value="ECO:0007669"/>
    <property type="project" value="TreeGrafter"/>
</dbReference>
<dbReference type="Proteomes" id="UP001142489">
    <property type="component" value="Unassembled WGS sequence"/>
</dbReference>
<name>A0A9Q0Y117_9SAUR</name>
<keyword evidence="1" id="KW-0175">Coiled coil</keyword>
<sequence>MRRMVIQKPGCSISLWGRIASLQQQLAILQNSRTTALLSLRKSREANKKLTADLHVAKQRLQASKKTIQ</sequence>
<dbReference type="AlphaFoldDB" id="A0A9Q0Y117"/>
<feature type="non-terminal residue" evidence="2">
    <location>
        <position position="69"/>
    </location>
</feature>
<protein>
    <submittedName>
        <fullName evidence="2">Uncharacterized protein</fullName>
    </submittedName>
</protein>
<gene>
    <name evidence="2" type="ORF">JRQ81_013397</name>
</gene>
<organism evidence="2 3">
    <name type="scientific">Phrynocephalus forsythii</name>
    <dbReference type="NCBI Taxonomy" id="171643"/>
    <lineage>
        <taxon>Eukaryota</taxon>
        <taxon>Metazoa</taxon>
        <taxon>Chordata</taxon>
        <taxon>Craniata</taxon>
        <taxon>Vertebrata</taxon>
        <taxon>Euteleostomi</taxon>
        <taxon>Lepidosauria</taxon>
        <taxon>Squamata</taxon>
        <taxon>Bifurcata</taxon>
        <taxon>Unidentata</taxon>
        <taxon>Episquamata</taxon>
        <taxon>Toxicofera</taxon>
        <taxon>Iguania</taxon>
        <taxon>Acrodonta</taxon>
        <taxon>Agamidae</taxon>
        <taxon>Agaminae</taxon>
        <taxon>Phrynocephalus</taxon>
    </lineage>
</organism>
<keyword evidence="3" id="KW-1185">Reference proteome</keyword>
<comment type="caution">
    <text evidence="2">The sequence shown here is derived from an EMBL/GenBank/DDBJ whole genome shotgun (WGS) entry which is preliminary data.</text>
</comment>
<dbReference type="GO" id="GO:0005813">
    <property type="term" value="C:centrosome"/>
    <property type="evidence" value="ECO:0007669"/>
    <property type="project" value="TreeGrafter"/>
</dbReference>